<dbReference type="Proteomes" id="UP000663828">
    <property type="component" value="Unassembled WGS sequence"/>
</dbReference>
<evidence type="ECO:0000256" key="1">
    <source>
        <dbReference type="SAM" id="MobiDB-lite"/>
    </source>
</evidence>
<comment type="caution">
    <text evidence="2">The sequence shown here is derived from an EMBL/GenBank/DDBJ whole genome shotgun (WGS) entry which is preliminary data.</text>
</comment>
<dbReference type="AlphaFoldDB" id="A0A815X6P3"/>
<keyword evidence="3" id="KW-1185">Reference proteome</keyword>
<organism evidence="2 3">
    <name type="scientific">Adineta ricciae</name>
    <name type="common">Rotifer</name>
    <dbReference type="NCBI Taxonomy" id="249248"/>
    <lineage>
        <taxon>Eukaryota</taxon>
        <taxon>Metazoa</taxon>
        <taxon>Spiralia</taxon>
        <taxon>Gnathifera</taxon>
        <taxon>Rotifera</taxon>
        <taxon>Eurotatoria</taxon>
        <taxon>Bdelloidea</taxon>
        <taxon>Adinetida</taxon>
        <taxon>Adinetidae</taxon>
        <taxon>Adineta</taxon>
    </lineage>
</organism>
<proteinExistence type="predicted"/>
<evidence type="ECO:0000313" key="2">
    <source>
        <dbReference type="EMBL" id="CAF1552983.1"/>
    </source>
</evidence>
<feature type="compositionally biased region" description="Basic and acidic residues" evidence="1">
    <location>
        <begin position="785"/>
        <end position="797"/>
    </location>
</feature>
<protein>
    <submittedName>
        <fullName evidence="2">Uncharacterized protein</fullName>
    </submittedName>
</protein>
<reference evidence="2" key="1">
    <citation type="submission" date="2021-02" db="EMBL/GenBank/DDBJ databases">
        <authorList>
            <person name="Nowell W R."/>
        </authorList>
    </citation>
    <scope>NUCLEOTIDE SEQUENCE</scope>
</reference>
<feature type="region of interest" description="Disordered" evidence="1">
    <location>
        <begin position="595"/>
        <end position="614"/>
    </location>
</feature>
<evidence type="ECO:0000313" key="3">
    <source>
        <dbReference type="Proteomes" id="UP000663828"/>
    </source>
</evidence>
<sequence>RNTIDRIERFASRNGWTPFTLDLKSRDIIDWLRTVRPVYRCGLAVLTSILLHEHVMSRATMENFKKADFLAFCIAQHTQIMSAPGLVIETQRPHVQKYIAALINAYYRKSEFSKTNFDYSDNELDPVEHEKILLSQGISPGNIKLIFDLTVQITKATIRLHTELRTNQPFAVKPEISRHVLGVLGSHVDYNCDDIVIVFKRDVLHHVDANFSIQPFVSYQTGAYYQCQPWLRDESSDESNRMKLFNETKLHAAIPGYEQAAAIELIGLTSYGTHGRRMDIDLNTILDRWLLVHPQNSIETRLPQRIPLDYIDEIFMTQSMFESFENDIREKLNTVLGGRLQVVPIKENDTYRHSVITTLLRQHLKKNDLQSVAQGLTMTIPPTNFLDNLLTPIRISDLYEYDSTRRSKGSKDKTYYIYWQISNGDMMLTLSKKQDNPNDCNSRTTSLLIYIAEKPNTNTAQYRENPSYLNLGQPYQHQAFIDEKRYVARSTSFYRGCNLNDFITFCLEVQPSNNTVNLSHAGPNSIYNHEVISAKFQISTLDVADLELLYVSTGKCAVTIQNLFVTLEKQERLHPQVDLKLDKLSSFALATSRDNQAKRDLPAPPASPFPAAEGQEKQPIGFINQVRNAVGHIGDNVKGFVLGNGQGSTPLKMCKHGINCLIQFSDDGSHHNSKYLHPCRFADRCREHEPHLTHDPHPATVCLIGKDCNLLADAFHRAKFYHSGLPYFLIPCKHQAQCVDKSERHRIKYSHGEKVLERMEKPSRNEASNARQGNNNHEQLTPCRHGADCRDKSDQLHCRKYSHPSASVPKNENKSPYATSYYPDH</sequence>
<accession>A0A815X6P3</accession>
<feature type="compositionally biased region" description="Basic and acidic residues" evidence="1">
    <location>
        <begin position="751"/>
        <end position="764"/>
    </location>
</feature>
<dbReference type="EMBL" id="CAJNOR010005239">
    <property type="protein sequence ID" value="CAF1552983.1"/>
    <property type="molecule type" value="Genomic_DNA"/>
</dbReference>
<feature type="compositionally biased region" description="Polar residues" evidence="1">
    <location>
        <begin position="804"/>
        <end position="818"/>
    </location>
</feature>
<feature type="region of interest" description="Disordered" evidence="1">
    <location>
        <begin position="751"/>
        <end position="825"/>
    </location>
</feature>
<feature type="compositionally biased region" description="Polar residues" evidence="1">
    <location>
        <begin position="765"/>
        <end position="779"/>
    </location>
</feature>
<name>A0A815X6P3_ADIRI</name>
<feature type="non-terminal residue" evidence="2">
    <location>
        <position position="1"/>
    </location>
</feature>
<gene>
    <name evidence="2" type="ORF">XAT740_LOCUS43040</name>
</gene>